<dbReference type="Pfam" id="PF09752">
    <property type="entry name" value="ABHD18"/>
    <property type="match status" value="1"/>
</dbReference>
<evidence type="ECO:0000313" key="2">
    <source>
        <dbReference type="Proteomes" id="UP001567538"/>
    </source>
</evidence>
<dbReference type="EMBL" id="JBEAFC010000001">
    <property type="protein sequence ID" value="KAL1569353.1"/>
    <property type="molecule type" value="Genomic_DNA"/>
</dbReference>
<comment type="caution">
    <text evidence="1">The sequence shown here is derived from an EMBL/GenBank/DDBJ whole genome shotgun (WGS) entry which is preliminary data.</text>
</comment>
<dbReference type="PANTHER" id="PTHR13617:SF14">
    <property type="entry name" value="PROTEIN ABHD18"/>
    <property type="match status" value="1"/>
</dbReference>
<gene>
    <name evidence="1" type="ORF">AAHA92_00840</name>
</gene>
<keyword evidence="2" id="KW-1185">Reference proteome</keyword>
<dbReference type="Proteomes" id="UP001567538">
    <property type="component" value="Unassembled WGS sequence"/>
</dbReference>
<reference evidence="1 2" key="1">
    <citation type="submission" date="2024-06" db="EMBL/GenBank/DDBJ databases">
        <title>A chromosome level genome sequence of Diviner's sage (Salvia divinorum).</title>
        <authorList>
            <person name="Ford S.A."/>
            <person name="Ro D.-K."/>
            <person name="Ness R.W."/>
            <person name="Phillips M.A."/>
        </authorList>
    </citation>
    <scope>NUCLEOTIDE SEQUENCE [LARGE SCALE GENOMIC DNA]</scope>
    <source>
        <strain evidence="1">SAF-2024a</strain>
        <tissue evidence="1">Leaf</tissue>
    </source>
</reference>
<dbReference type="PANTHER" id="PTHR13617">
    <property type="entry name" value="PROTEIN ABHD18"/>
    <property type="match status" value="1"/>
</dbReference>
<dbReference type="AlphaFoldDB" id="A0ABD1IKX4"/>
<name>A0ABD1IKX4_SALDI</name>
<sequence length="147" mass="16103">MEPLQQHGAKLLCVSDLFLLGRATNEVPRSLLHWLDYVYVAGFGNMGVCGLSMGGAHACCNGWILASDAHCHILPLWHSDRVAKRCLWSRRRTPRRGRSPVVRPLSTTWSAAAVVAREDAQGLAFVVSVAESPSRIDFGKSYLATAE</sequence>
<protein>
    <submittedName>
        <fullName evidence="1">Protein ABHD18-like</fullName>
    </submittedName>
</protein>
<organism evidence="1 2">
    <name type="scientific">Salvia divinorum</name>
    <name type="common">Maria pastora</name>
    <name type="synonym">Diviner's sage</name>
    <dbReference type="NCBI Taxonomy" id="28513"/>
    <lineage>
        <taxon>Eukaryota</taxon>
        <taxon>Viridiplantae</taxon>
        <taxon>Streptophyta</taxon>
        <taxon>Embryophyta</taxon>
        <taxon>Tracheophyta</taxon>
        <taxon>Spermatophyta</taxon>
        <taxon>Magnoliopsida</taxon>
        <taxon>eudicotyledons</taxon>
        <taxon>Gunneridae</taxon>
        <taxon>Pentapetalae</taxon>
        <taxon>asterids</taxon>
        <taxon>lamiids</taxon>
        <taxon>Lamiales</taxon>
        <taxon>Lamiaceae</taxon>
        <taxon>Nepetoideae</taxon>
        <taxon>Mentheae</taxon>
        <taxon>Salviinae</taxon>
        <taxon>Salvia</taxon>
        <taxon>Salvia subgen. Calosphace</taxon>
    </lineage>
</organism>
<dbReference type="InterPro" id="IPR019149">
    <property type="entry name" value="ABHD18"/>
</dbReference>
<evidence type="ECO:0000313" key="1">
    <source>
        <dbReference type="EMBL" id="KAL1569353.1"/>
    </source>
</evidence>
<accession>A0ABD1IKX4</accession>
<proteinExistence type="predicted"/>